<comment type="similarity">
    <text evidence="1">Belongs to the universal stress protein A family.</text>
</comment>
<keyword evidence="2" id="KW-0547">Nucleotide-binding</keyword>
<dbReference type="OrthoDB" id="9792500at2"/>
<dbReference type="Proteomes" id="UP000198552">
    <property type="component" value="Unassembled WGS sequence"/>
</dbReference>
<dbReference type="PRINTS" id="PR01438">
    <property type="entry name" value="UNVRSLSTRESS"/>
</dbReference>
<evidence type="ECO:0000256" key="1">
    <source>
        <dbReference type="ARBA" id="ARBA00008791"/>
    </source>
</evidence>
<evidence type="ECO:0000313" key="5">
    <source>
        <dbReference type="EMBL" id="SDM05062.1"/>
    </source>
</evidence>
<evidence type="ECO:0000256" key="3">
    <source>
        <dbReference type="ARBA" id="ARBA00022840"/>
    </source>
</evidence>
<reference evidence="6" key="1">
    <citation type="submission" date="2016-10" db="EMBL/GenBank/DDBJ databases">
        <authorList>
            <person name="Varghese N."/>
            <person name="Submissions S."/>
        </authorList>
    </citation>
    <scope>NUCLEOTIDE SEQUENCE [LARGE SCALE GENOMIC DNA]</scope>
    <source>
        <strain evidence="6">EPL6</strain>
    </source>
</reference>
<keyword evidence="3" id="KW-0067">ATP-binding</keyword>
<dbReference type="Gene3D" id="3.40.50.620">
    <property type="entry name" value="HUPs"/>
    <property type="match status" value="1"/>
</dbReference>
<dbReference type="SUPFAM" id="SSF52402">
    <property type="entry name" value="Adenine nucleotide alpha hydrolases-like"/>
    <property type="match status" value="1"/>
</dbReference>
<dbReference type="PANTHER" id="PTHR46268:SF27">
    <property type="entry name" value="UNIVERSAL STRESS PROTEIN RV2623"/>
    <property type="match status" value="1"/>
</dbReference>
<organism evidence="5 6">
    <name type="scientific">Oryzisolibacter propanilivorax</name>
    <dbReference type="NCBI Taxonomy" id="1527607"/>
    <lineage>
        <taxon>Bacteria</taxon>
        <taxon>Pseudomonadati</taxon>
        <taxon>Pseudomonadota</taxon>
        <taxon>Betaproteobacteria</taxon>
        <taxon>Burkholderiales</taxon>
        <taxon>Comamonadaceae</taxon>
        <taxon>Oryzisolibacter</taxon>
    </lineage>
</organism>
<sequence length="140" mass="14846">MNILLAVDGSPYTKKMLAYLAAHDEMLGASHTYTALTVQAQLPPRARAALGKDVVEQYYQEEGEKVLASVGKFLTRHGVNARTMVKVGAAGEVIAKVAQSGKFDLVVMGTHGHGALGKLVMGSVSTQVLAKCEVPVLLVR</sequence>
<proteinExistence type="inferred from homology"/>
<dbReference type="Pfam" id="PF00582">
    <property type="entry name" value="Usp"/>
    <property type="match status" value="1"/>
</dbReference>
<evidence type="ECO:0000259" key="4">
    <source>
        <dbReference type="Pfam" id="PF00582"/>
    </source>
</evidence>
<dbReference type="RefSeq" id="WP_091566539.1">
    <property type="nucleotide sequence ID" value="NZ_FNHP01000002.1"/>
</dbReference>
<evidence type="ECO:0000313" key="6">
    <source>
        <dbReference type="Proteomes" id="UP000198552"/>
    </source>
</evidence>
<dbReference type="PANTHER" id="PTHR46268">
    <property type="entry name" value="STRESS RESPONSE PROTEIN NHAX"/>
    <property type="match status" value="1"/>
</dbReference>
<gene>
    <name evidence="5" type="ORF">SAMN05428957_10215</name>
</gene>
<dbReference type="AlphaFoldDB" id="A0A1G9Q1Y3"/>
<dbReference type="STRING" id="1527607.SAMN05428957_10215"/>
<dbReference type="InterPro" id="IPR006015">
    <property type="entry name" value="Universal_stress_UspA"/>
</dbReference>
<dbReference type="CDD" id="cd00293">
    <property type="entry name" value="USP-like"/>
    <property type="match status" value="1"/>
</dbReference>
<accession>A0A1G9Q1Y3</accession>
<protein>
    <submittedName>
        <fullName evidence="5">Nucleotide-binding universal stress protein, UspA family</fullName>
    </submittedName>
</protein>
<dbReference type="InterPro" id="IPR006016">
    <property type="entry name" value="UspA"/>
</dbReference>
<dbReference type="EMBL" id="FNHP01000002">
    <property type="protein sequence ID" value="SDM05062.1"/>
    <property type="molecule type" value="Genomic_DNA"/>
</dbReference>
<feature type="domain" description="UspA" evidence="4">
    <location>
        <begin position="2"/>
        <end position="140"/>
    </location>
</feature>
<dbReference type="GO" id="GO:0005524">
    <property type="term" value="F:ATP binding"/>
    <property type="evidence" value="ECO:0007669"/>
    <property type="project" value="UniProtKB-KW"/>
</dbReference>
<evidence type="ECO:0000256" key="2">
    <source>
        <dbReference type="ARBA" id="ARBA00022741"/>
    </source>
</evidence>
<dbReference type="InterPro" id="IPR014729">
    <property type="entry name" value="Rossmann-like_a/b/a_fold"/>
</dbReference>
<name>A0A1G9Q1Y3_9BURK</name>
<keyword evidence="6" id="KW-1185">Reference proteome</keyword>